<dbReference type="Pfam" id="PF00884">
    <property type="entry name" value="Sulfatase"/>
    <property type="match status" value="1"/>
</dbReference>
<evidence type="ECO:0000256" key="1">
    <source>
        <dbReference type="SAM" id="SignalP"/>
    </source>
</evidence>
<keyword evidence="1" id="KW-0732">Signal</keyword>
<dbReference type="RefSeq" id="WP_136062378.1">
    <property type="nucleotide sequence ID" value="NZ_CAAHFH010000002.1"/>
</dbReference>
<evidence type="ECO:0000313" key="3">
    <source>
        <dbReference type="EMBL" id="VGO20873.1"/>
    </source>
</evidence>
<sequence length="488" mass="54415">MKCVRMIKRICLFMAGMAAVSVMAARAPNIIYILADDLGYGDLSCNGQNHFQTPNIDRLAAEGMKFIQHYSGSTVCAPSRCALLTGLHTGHAAVRGNAAFNPEGQQPMPGDTCTMAHMLKEAGYATGVFGKWGLGAPGTASEPLKMGFDRFYGYNCQRQAHHYYPYFLWNDDQREMLWGNFGLETEEYAPTLIHEQAMRFIEDNKDKPFFCYYALVQPHAEMFAPEEYMEKYRGKFLPESSYEGTDGGPDFRKFAYGSQPEAHAAFAAMVNCIDDYVGDITAKLKKLGIDDNTLIIFTSDNGPHQEGGHDPAYFNSNGSQRGLKRDLYEGGIHVPMIARWPGTVKAGTVSEHLSAFWDMMPTAAELAGKTVPEGIDGISFLPTLLGQSGQRRHDYLYWEFHDTKGRLAIRKGKWKGVRYEVAVDPDSEIELYDLSSDPAECVNVAKDYPEVVEELTALLKSARVESPNPNFNFPLKKMNGQHGDAHKR</sequence>
<dbReference type="InterPro" id="IPR000917">
    <property type="entry name" value="Sulfatase_N"/>
</dbReference>
<dbReference type="PANTHER" id="PTHR43751">
    <property type="entry name" value="SULFATASE"/>
    <property type="match status" value="1"/>
</dbReference>
<keyword evidence="4" id="KW-1185">Reference proteome</keyword>
<dbReference type="AlphaFoldDB" id="A0A6C2ULT2"/>
<dbReference type="InterPro" id="IPR017850">
    <property type="entry name" value="Alkaline_phosphatase_core_sf"/>
</dbReference>
<reference evidence="3 4" key="1">
    <citation type="submission" date="2019-04" db="EMBL/GenBank/DDBJ databases">
        <authorList>
            <person name="Van Vliet M D."/>
        </authorList>
    </citation>
    <scope>NUCLEOTIDE SEQUENCE [LARGE SCALE GENOMIC DNA]</scope>
    <source>
        <strain evidence="3 4">F21</strain>
    </source>
</reference>
<protein>
    <submittedName>
        <fullName evidence="3">Arylsulfatase</fullName>
    </submittedName>
</protein>
<feature type="signal peptide" evidence="1">
    <location>
        <begin position="1"/>
        <end position="24"/>
    </location>
</feature>
<organism evidence="3 4">
    <name type="scientific">Pontiella sulfatireligans</name>
    <dbReference type="NCBI Taxonomy" id="2750658"/>
    <lineage>
        <taxon>Bacteria</taxon>
        <taxon>Pseudomonadati</taxon>
        <taxon>Kiritimatiellota</taxon>
        <taxon>Kiritimatiellia</taxon>
        <taxon>Kiritimatiellales</taxon>
        <taxon>Pontiellaceae</taxon>
        <taxon>Pontiella</taxon>
    </lineage>
</organism>
<accession>A0A6C2ULT2</accession>
<feature type="chain" id="PRO_5028859903" evidence="1">
    <location>
        <begin position="25"/>
        <end position="488"/>
    </location>
</feature>
<dbReference type="Gene3D" id="3.30.1120.10">
    <property type="match status" value="1"/>
</dbReference>
<dbReference type="Gene3D" id="3.40.720.10">
    <property type="entry name" value="Alkaline Phosphatase, subunit A"/>
    <property type="match status" value="1"/>
</dbReference>
<dbReference type="SUPFAM" id="SSF53649">
    <property type="entry name" value="Alkaline phosphatase-like"/>
    <property type="match status" value="1"/>
</dbReference>
<dbReference type="EMBL" id="CAAHFH010000002">
    <property type="protein sequence ID" value="VGO20873.1"/>
    <property type="molecule type" value="Genomic_DNA"/>
</dbReference>
<dbReference type="InterPro" id="IPR052701">
    <property type="entry name" value="GAG_Ulvan_Degrading_Sulfatases"/>
</dbReference>
<gene>
    <name evidence="3" type="primary">atsA_216</name>
    <name evidence="3" type="ORF">SCARR_02940</name>
</gene>
<dbReference type="PANTHER" id="PTHR43751:SF3">
    <property type="entry name" value="SULFATASE N-TERMINAL DOMAIN-CONTAINING PROTEIN"/>
    <property type="match status" value="1"/>
</dbReference>
<dbReference type="Proteomes" id="UP000346198">
    <property type="component" value="Unassembled WGS sequence"/>
</dbReference>
<dbReference type="CDD" id="cd16145">
    <property type="entry name" value="ARS_like"/>
    <property type="match status" value="1"/>
</dbReference>
<proteinExistence type="predicted"/>
<evidence type="ECO:0000313" key="4">
    <source>
        <dbReference type="Proteomes" id="UP000346198"/>
    </source>
</evidence>
<evidence type="ECO:0000259" key="2">
    <source>
        <dbReference type="Pfam" id="PF00884"/>
    </source>
</evidence>
<feature type="domain" description="Sulfatase N-terminal" evidence="2">
    <location>
        <begin position="28"/>
        <end position="368"/>
    </location>
</feature>
<name>A0A6C2ULT2_9BACT</name>